<accession>A0A0F9HTB8</accession>
<gene>
    <name evidence="1" type="ORF">LCGC14_1744560</name>
</gene>
<feature type="non-terminal residue" evidence="1">
    <location>
        <position position="1"/>
    </location>
</feature>
<dbReference type="EMBL" id="LAZR01016007">
    <property type="protein sequence ID" value="KKM06377.1"/>
    <property type="molecule type" value="Genomic_DNA"/>
</dbReference>
<proteinExistence type="predicted"/>
<protein>
    <submittedName>
        <fullName evidence="1">Uncharacterized protein</fullName>
    </submittedName>
</protein>
<evidence type="ECO:0000313" key="1">
    <source>
        <dbReference type="EMBL" id="KKM06377.1"/>
    </source>
</evidence>
<reference evidence="1" key="1">
    <citation type="journal article" date="2015" name="Nature">
        <title>Complex archaea that bridge the gap between prokaryotes and eukaryotes.</title>
        <authorList>
            <person name="Spang A."/>
            <person name="Saw J.H."/>
            <person name="Jorgensen S.L."/>
            <person name="Zaremba-Niedzwiedzka K."/>
            <person name="Martijn J."/>
            <person name="Lind A.E."/>
            <person name="van Eijk R."/>
            <person name="Schleper C."/>
            <person name="Guy L."/>
            <person name="Ettema T.J."/>
        </authorList>
    </citation>
    <scope>NUCLEOTIDE SEQUENCE</scope>
</reference>
<dbReference type="AlphaFoldDB" id="A0A0F9HTB8"/>
<sequence>LYIDIFNRPQVPYINTFFTMKNISHFDLKDFSIYFIFDFDINGLEGYDNDLCGYDEQYDIIYQYDDSGLHGGFSPISKSTFYETCLTKDFKIDMERLNLSNTLYKGKGEILSALQIEFKTLEPDQSFQTALIISGGLNKEELIQNIKEGKHSAMKHLYQVNRSVKSEQRNLQEEAFIKLNKQQTEDCQ</sequence>
<name>A0A0F9HTB8_9ZZZZ</name>
<comment type="caution">
    <text evidence="1">The sequence shown here is derived from an EMBL/GenBank/DDBJ whole genome shotgun (WGS) entry which is preliminary data.</text>
</comment>
<organism evidence="1">
    <name type="scientific">marine sediment metagenome</name>
    <dbReference type="NCBI Taxonomy" id="412755"/>
    <lineage>
        <taxon>unclassified sequences</taxon>
        <taxon>metagenomes</taxon>
        <taxon>ecological metagenomes</taxon>
    </lineage>
</organism>